<evidence type="ECO:0000256" key="4">
    <source>
        <dbReference type="ARBA" id="ARBA00022840"/>
    </source>
</evidence>
<dbReference type="InterPro" id="IPR000629">
    <property type="entry name" value="RNA-helicase_DEAD-box_CS"/>
</dbReference>
<dbReference type="InParanoid" id="A0A1B7MX70"/>
<gene>
    <name evidence="11" type="ORF">K503DRAFT_867048</name>
</gene>
<dbReference type="SUPFAM" id="SSF52540">
    <property type="entry name" value="P-loop containing nucleoside triphosphate hydrolases"/>
    <property type="match status" value="1"/>
</dbReference>
<dbReference type="SMART" id="SM00487">
    <property type="entry name" value="DEXDc"/>
    <property type="match status" value="1"/>
</dbReference>
<dbReference type="Proteomes" id="UP000092154">
    <property type="component" value="Unassembled WGS sequence"/>
</dbReference>
<feature type="domain" description="Helicase C-terminal" evidence="10">
    <location>
        <begin position="301"/>
        <end position="459"/>
    </location>
</feature>
<keyword evidence="3 6" id="KW-0347">Helicase</keyword>
<keyword evidence="5 7" id="KW-0694">RNA-binding</keyword>
<dbReference type="Pfam" id="PF00270">
    <property type="entry name" value="DEAD"/>
    <property type="match status" value="1"/>
</dbReference>
<evidence type="ECO:0000256" key="7">
    <source>
        <dbReference type="RuleBase" id="RU365068"/>
    </source>
</evidence>
<dbReference type="SMART" id="SM00490">
    <property type="entry name" value="HELICc"/>
    <property type="match status" value="1"/>
</dbReference>
<evidence type="ECO:0000256" key="5">
    <source>
        <dbReference type="ARBA" id="ARBA00022884"/>
    </source>
</evidence>
<evidence type="ECO:0000313" key="12">
    <source>
        <dbReference type="Proteomes" id="UP000092154"/>
    </source>
</evidence>
<organism evidence="11 12">
    <name type="scientific">Rhizopogon vinicolor AM-OR11-026</name>
    <dbReference type="NCBI Taxonomy" id="1314800"/>
    <lineage>
        <taxon>Eukaryota</taxon>
        <taxon>Fungi</taxon>
        <taxon>Dikarya</taxon>
        <taxon>Basidiomycota</taxon>
        <taxon>Agaricomycotina</taxon>
        <taxon>Agaricomycetes</taxon>
        <taxon>Agaricomycetidae</taxon>
        <taxon>Boletales</taxon>
        <taxon>Suillineae</taxon>
        <taxon>Rhizopogonaceae</taxon>
        <taxon>Rhizopogon</taxon>
    </lineage>
</organism>
<dbReference type="EC" id="3.6.4.13" evidence="7"/>
<comment type="catalytic activity">
    <reaction evidence="7">
        <text>ATP + H2O = ADP + phosphate + H(+)</text>
        <dbReference type="Rhea" id="RHEA:13065"/>
        <dbReference type="ChEBI" id="CHEBI:15377"/>
        <dbReference type="ChEBI" id="CHEBI:15378"/>
        <dbReference type="ChEBI" id="CHEBI:30616"/>
        <dbReference type="ChEBI" id="CHEBI:43474"/>
        <dbReference type="ChEBI" id="CHEBI:456216"/>
        <dbReference type="EC" id="3.6.4.13"/>
    </reaction>
</comment>
<keyword evidence="12" id="KW-1185">Reference proteome</keyword>
<feature type="compositionally biased region" description="Basic and acidic residues" evidence="8">
    <location>
        <begin position="597"/>
        <end position="610"/>
    </location>
</feature>
<feature type="domain" description="Helicase ATP-binding" evidence="9">
    <location>
        <begin position="95"/>
        <end position="274"/>
    </location>
</feature>
<evidence type="ECO:0000259" key="9">
    <source>
        <dbReference type="PROSITE" id="PS51192"/>
    </source>
</evidence>
<accession>A0A1B7MX70</accession>
<dbReference type="PANTHER" id="PTHR24031">
    <property type="entry name" value="RNA HELICASE"/>
    <property type="match status" value="1"/>
</dbReference>
<evidence type="ECO:0000256" key="6">
    <source>
        <dbReference type="RuleBase" id="RU000492"/>
    </source>
</evidence>
<feature type="compositionally biased region" description="Low complexity" evidence="8">
    <location>
        <begin position="575"/>
        <end position="591"/>
    </location>
</feature>
<keyword evidence="4 6" id="KW-0067">ATP-binding</keyword>
<dbReference type="PROSITE" id="PS51192">
    <property type="entry name" value="HELICASE_ATP_BIND_1"/>
    <property type="match status" value="1"/>
</dbReference>
<comment type="similarity">
    <text evidence="6">Belongs to the DEAD box helicase family.</text>
</comment>
<evidence type="ECO:0000256" key="8">
    <source>
        <dbReference type="SAM" id="MobiDB-lite"/>
    </source>
</evidence>
<comment type="domain">
    <text evidence="7">The Q motif is unique to and characteristic of the DEAD box family of RNA helicases and controls ATP binding and hydrolysis.</text>
</comment>
<keyword evidence="2 6" id="KW-0378">Hydrolase</keyword>
<dbReference type="InterPro" id="IPR014001">
    <property type="entry name" value="Helicase_ATP-bd"/>
</dbReference>
<feature type="compositionally biased region" description="Gly residues" evidence="8">
    <location>
        <begin position="513"/>
        <end position="529"/>
    </location>
</feature>
<feature type="region of interest" description="Disordered" evidence="8">
    <location>
        <begin position="510"/>
        <end position="610"/>
    </location>
</feature>
<reference evidence="11 12" key="1">
    <citation type="submission" date="2016-06" db="EMBL/GenBank/DDBJ databases">
        <title>Comparative genomics of the ectomycorrhizal sister species Rhizopogon vinicolor and Rhizopogon vesiculosus (Basidiomycota: Boletales) reveals a divergence of the mating type B locus.</title>
        <authorList>
            <consortium name="DOE Joint Genome Institute"/>
            <person name="Mujic A.B."/>
            <person name="Kuo A."/>
            <person name="Tritt A."/>
            <person name="Lipzen A."/>
            <person name="Chen C."/>
            <person name="Johnson J."/>
            <person name="Sharma A."/>
            <person name="Barry K."/>
            <person name="Grigoriev I.V."/>
            <person name="Spatafora J.W."/>
        </authorList>
    </citation>
    <scope>NUCLEOTIDE SEQUENCE [LARGE SCALE GENOMIC DNA]</scope>
    <source>
        <strain evidence="11 12">AM-OR11-026</strain>
    </source>
</reference>
<dbReference type="PROSITE" id="PS51194">
    <property type="entry name" value="HELICASE_CTER"/>
    <property type="match status" value="1"/>
</dbReference>
<name>A0A1B7MX70_9AGAM</name>
<dbReference type="GO" id="GO:0003724">
    <property type="term" value="F:RNA helicase activity"/>
    <property type="evidence" value="ECO:0007669"/>
    <property type="project" value="UniProtKB-EC"/>
</dbReference>
<comment type="function">
    <text evidence="7">RNA helicase.</text>
</comment>
<feature type="region of interest" description="Disordered" evidence="8">
    <location>
        <begin position="22"/>
        <end position="41"/>
    </location>
</feature>
<dbReference type="GO" id="GO:0005524">
    <property type="term" value="F:ATP binding"/>
    <property type="evidence" value="ECO:0007669"/>
    <property type="project" value="UniProtKB-UniRule"/>
</dbReference>
<dbReference type="Pfam" id="PF00271">
    <property type="entry name" value="Helicase_C"/>
    <property type="match status" value="1"/>
</dbReference>
<dbReference type="OrthoDB" id="193716at2759"/>
<sequence>MFTRFHSFIRPIEMVQRKRLVQNASTAATQARPPRVRPSPVLNSMTAPGASASSNIVVADRKHFTSKRFADAPISEHSKAGIKHEFLTDVQDATLERALSGIDLLVQAKTGTGKTTAFLLPAIERLVSSFSASSNVGQILVLAPTRELALQIEEEAKSLLAHHPYGVQSVIGGTNINTEKTRLSSPTTRSDILIATPGRLLDHLTSGLTLRPSVLVLDEADRLLDQGFRKDLERIVGFLPDRLGTKRQCMLFSATFDNAIQEIAKLYLDPNYKFISTLHEDEINTHEHVPQSYLITPLERTLPTLVSLLKHAGPLAKTMLFCTTARGTAVVASVLQQVSASKAGPLLPPIYEIHSRMSQSARTRAAQAFRDAPEGAVLVTSDVTARGMDFPGVTYIIQLSLPTSPAQYIHRLGRTARAGAGGEGILILMPDEQFFLRLPEIASLPLTPYTKLEHIGDPTFDLDERAIGQAYAAWLGFYKSWLKPLRWTPAELVKQGAVWARCLGWRGVTESSGGSGTSGAGRGQRGGGNEVLSWTPPPIAKRTVGMMGLRGTPGLNIVDRLDDGDDNGGGGRGRGQPQQQGARGNRTTGQNQRRRQEKSQVEGRGKVITT</sequence>
<proteinExistence type="inferred from homology"/>
<evidence type="ECO:0000313" key="11">
    <source>
        <dbReference type="EMBL" id="OAX37192.1"/>
    </source>
</evidence>
<dbReference type="GO" id="GO:0003723">
    <property type="term" value="F:RNA binding"/>
    <property type="evidence" value="ECO:0007669"/>
    <property type="project" value="UniProtKB-UniRule"/>
</dbReference>
<dbReference type="InterPro" id="IPR001650">
    <property type="entry name" value="Helicase_C-like"/>
</dbReference>
<dbReference type="InterPro" id="IPR027417">
    <property type="entry name" value="P-loop_NTPase"/>
</dbReference>
<dbReference type="Gene3D" id="3.40.50.300">
    <property type="entry name" value="P-loop containing nucleotide triphosphate hydrolases"/>
    <property type="match status" value="2"/>
</dbReference>
<protein>
    <recommendedName>
        <fullName evidence="7">ATP-dependent RNA helicase</fullName>
        <ecNumber evidence="7">3.6.4.13</ecNumber>
    </recommendedName>
</protein>
<evidence type="ECO:0000259" key="10">
    <source>
        <dbReference type="PROSITE" id="PS51194"/>
    </source>
</evidence>
<dbReference type="STRING" id="1314800.A0A1B7MX70"/>
<dbReference type="InterPro" id="IPR011545">
    <property type="entry name" value="DEAD/DEAH_box_helicase_dom"/>
</dbReference>
<dbReference type="AlphaFoldDB" id="A0A1B7MX70"/>
<keyword evidence="1 6" id="KW-0547">Nucleotide-binding</keyword>
<dbReference type="PROSITE" id="PS00039">
    <property type="entry name" value="DEAD_ATP_HELICASE"/>
    <property type="match status" value="1"/>
</dbReference>
<dbReference type="CDD" id="cd18787">
    <property type="entry name" value="SF2_C_DEAD"/>
    <property type="match status" value="1"/>
</dbReference>
<evidence type="ECO:0000256" key="3">
    <source>
        <dbReference type="ARBA" id="ARBA00022806"/>
    </source>
</evidence>
<dbReference type="EMBL" id="KV448367">
    <property type="protein sequence ID" value="OAX37192.1"/>
    <property type="molecule type" value="Genomic_DNA"/>
</dbReference>
<evidence type="ECO:0000256" key="1">
    <source>
        <dbReference type="ARBA" id="ARBA00022741"/>
    </source>
</evidence>
<dbReference type="GO" id="GO:0016787">
    <property type="term" value="F:hydrolase activity"/>
    <property type="evidence" value="ECO:0007669"/>
    <property type="project" value="UniProtKB-KW"/>
</dbReference>
<evidence type="ECO:0000256" key="2">
    <source>
        <dbReference type="ARBA" id="ARBA00022801"/>
    </source>
</evidence>